<feature type="transmembrane region" description="Helical" evidence="3">
    <location>
        <begin position="120"/>
        <end position="141"/>
    </location>
</feature>
<organism evidence="5 6">
    <name type="scientific">Sphingomonas arvum</name>
    <dbReference type="NCBI Taxonomy" id="2992113"/>
    <lineage>
        <taxon>Bacteria</taxon>
        <taxon>Pseudomonadati</taxon>
        <taxon>Pseudomonadota</taxon>
        <taxon>Alphaproteobacteria</taxon>
        <taxon>Sphingomonadales</taxon>
        <taxon>Sphingomonadaceae</taxon>
        <taxon>Sphingomonas</taxon>
    </lineage>
</organism>
<keyword evidence="1 2" id="KW-0238">DNA-binding</keyword>
<dbReference type="Gene3D" id="1.10.10.10">
    <property type="entry name" value="Winged helix-like DNA-binding domain superfamily/Winged helix DNA-binding domain"/>
    <property type="match status" value="1"/>
</dbReference>
<sequence>MYRFDCFQLSPAERQLRRDGAPVELSGRYLDALSLLVSEPGKLVTKDRFMAEVWRGVPVTDEALTQCVRTLRRVLGDEAARPRFIETVPKHGYRFIAAVEQGGEAGAPASERWSAFGRTALAGTLGGTAAGAIGGLVYGLAAAGEPREAGMGTLSVLLVISVVTAVVALVGAAGVSLGLALGERRLGGRGAGTVVGAALGGLVVGAVVKLLGLDAFTLLVGRSPGAITGAFEGALLGCGVGLGVYLARAASIRRSAALGALTGGGAGLAVGLLGGRLMGGSLALLGTQMPGSRLSLDGFGRMMGEQGFGSTATTVTGTLEGMLFGACIAGALALAERRLDRAPTSWVA</sequence>
<feature type="transmembrane region" description="Helical" evidence="3">
    <location>
        <begin position="225"/>
        <end position="246"/>
    </location>
</feature>
<feature type="transmembrane region" description="Helical" evidence="3">
    <location>
        <begin position="153"/>
        <end position="181"/>
    </location>
</feature>
<feature type="transmembrane region" description="Helical" evidence="3">
    <location>
        <begin position="193"/>
        <end position="213"/>
    </location>
</feature>
<evidence type="ECO:0000256" key="2">
    <source>
        <dbReference type="PROSITE-ProRule" id="PRU01091"/>
    </source>
</evidence>
<evidence type="ECO:0000313" key="5">
    <source>
        <dbReference type="EMBL" id="MCW3796960.1"/>
    </source>
</evidence>
<dbReference type="InterPro" id="IPR036388">
    <property type="entry name" value="WH-like_DNA-bd_sf"/>
</dbReference>
<evidence type="ECO:0000256" key="1">
    <source>
        <dbReference type="ARBA" id="ARBA00023125"/>
    </source>
</evidence>
<dbReference type="InterPro" id="IPR016032">
    <property type="entry name" value="Sig_transdc_resp-reg_C-effctor"/>
</dbReference>
<keyword evidence="3" id="KW-0812">Transmembrane</keyword>
<dbReference type="CDD" id="cd00383">
    <property type="entry name" value="trans_reg_C"/>
    <property type="match status" value="1"/>
</dbReference>
<keyword evidence="3" id="KW-0472">Membrane</keyword>
<dbReference type="SMART" id="SM00862">
    <property type="entry name" value="Trans_reg_C"/>
    <property type="match status" value="1"/>
</dbReference>
<feature type="transmembrane region" description="Helical" evidence="3">
    <location>
        <begin position="258"/>
        <end position="287"/>
    </location>
</feature>
<dbReference type="EMBL" id="JAPDOB010000001">
    <property type="protein sequence ID" value="MCW3796960.1"/>
    <property type="molecule type" value="Genomic_DNA"/>
</dbReference>
<dbReference type="InterPro" id="IPR001867">
    <property type="entry name" value="OmpR/PhoB-type_DNA-bd"/>
</dbReference>
<reference evidence="5 6" key="1">
    <citation type="submission" date="2022-10" db="EMBL/GenBank/DDBJ databases">
        <title>Sphingomonas sp.</title>
        <authorList>
            <person name="Jin C."/>
        </authorList>
    </citation>
    <scope>NUCLEOTIDE SEQUENCE [LARGE SCALE GENOMIC DNA]</scope>
    <source>
        <strain evidence="5 6">BN140010</strain>
    </source>
</reference>
<evidence type="ECO:0000259" key="4">
    <source>
        <dbReference type="PROSITE" id="PS51755"/>
    </source>
</evidence>
<dbReference type="Proteomes" id="UP001526246">
    <property type="component" value="Unassembled WGS sequence"/>
</dbReference>
<gene>
    <name evidence="5" type="ORF">OMW55_03960</name>
</gene>
<dbReference type="PROSITE" id="PS51755">
    <property type="entry name" value="OMPR_PHOB"/>
    <property type="match status" value="1"/>
</dbReference>
<feature type="transmembrane region" description="Helical" evidence="3">
    <location>
        <begin position="307"/>
        <end position="335"/>
    </location>
</feature>
<comment type="caution">
    <text evidence="5">The sequence shown here is derived from an EMBL/GenBank/DDBJ whole genome shotgun (WGS) entry which is preliminary data.</text>
</comment>
<dbReference type="RefSeq" id="WP_264880989.1">
    <property type="nucleotide sequence ID" value="NZ_JAPDOB010000001.1"/>
</dbReference>
<evidence type="ECO:0000313" key="6">
    <source>
        <dbReference type="Proteomes" id="UP001526246"/>
    </source>
</evidence>
<protein>
    <submittedName>
        <fullName evidence="5">Transcriptional regulator</fullName>
    </submittedName>
</protein>
<name>A0ABT3JDW9_9SPHN</name>
<keyword evidence="3" id="KW-1133">Transmembrane helix</keyword>
<feature type="domain" description="OmpR/PhoB-type" evidence="4">
    <location>
        <begin position="1"/>
        <end position="97"/>
    </location>
</feature>
<proteinExistence type="predicted"/>
<evidence type="ECO:0000256" key="3">
    <source>
        <dbReference type="SAM" id="Phobius"/>
    </source>
</evidence>
<accession>A0ABT3JDW9</accession>
<dbReference type="SUPFAM" id="SSF46894">
    <property type="entry name" value="C-terminal effector domain of the bipartite response regulators"/>
    <property type="match status" value="1"/>
</dbReference>
<feature type="DNA-binding region" description="OmpR/PhoB-type" evidence="2">
    <location>
        <begin position="1"/>
        <end position="97"/>
    </location>
</feature>
<dbReference type="Pfam" id="PF00486">
    <property type="entry name" value="Trans_reg_C"/>
    <property type="match status" value="1"/>
</dbReference>
<keyword evidence="6" id="KW-1185">Reference proteome</keyword>